<dbReference type="InterPro" id="IPR006597">
    <property type="entry name" value="Sel1-like"/>
</dbReference>
<protein>
    <submittedName>
        <fullName evidence="1">Sel1 repeat family protein</fullName>
    </submittedName>
</protein>
<name>A0A839ITP9_9GAMM</name>
<accession>A0A839ITP9</accession>
<dbReference type="Pfam" id="PF08238">
    <property type="entry name" value="Sel1"/>
    <property type="match status" value="2"/>
</dbReference>
<reference evidence="1 2" key="1">
    <citation type="submission" date="2020-08" db="EMBL/GenBank/DDBJ databases">
        <title>Oceanospirillum sp. nov. isolated from marine sediment.</title>
        <authorList>
            <person name="Ji X."/>
        </authorList>
    </citation>
    <scope>NUCLEOTIDE SEQUENCE [LARGE SCALE GENOMIC DNA]</scope>
    <source>
        <strain evidence="1 2">D5</strain>
    </source>
</reference>
<comment type="caution">
    <text evidence="1">The sequence shown here is derived from an EMBL/GenBank/DDBJ whole genome shotgun (WGS) entry which is preliminary data.</text>
</comment>
<sequence length="140" mass="15660">MSYTVYINSNKRIKCLYGYAADKTGDHETAIRIFEDCINRWNDVYSMLWLAQIYESGVSVTKDLQKSTALMKRGALSQDEAGYSSLARYHYGIALFTGTGTSQDKKKGTEFLIKAAREGIQEACDFLTAEGVNCADKKPE</sequence>
<evidence type="ECO:0000313" key="1">
    <source>
        <dbReference type="EMBL" id="MBB1488705.1"/>
    </source>
</evidence>
<organism evidence="1 2">
    <name type="scientific">Oceanospirillum sediminis</name>
    <dbReference type="NCBI Taxonomy" id="2760088"/>
    <lineage>
        <taxon>Bacteria</taxon>
        <taxon>Pseudomonadati</taxon>
        <taxon>Pseudomonadota</taxon>
        <taxon>Gammaproteobacteria</taxon>
        <taxon>Oceanospirillales</taxon>
        <taxon>Oceanospirillaceae</taxon>
        <taxon>Oceanospirillum</taxon>
    </lineage>
</organism>
<dbReference type="SUPFAM" id="SSF81901">
    <property type="entry name" value="HCP-like"/>
    <property type="match status" value="1"/>
</dbReference>
<dbReference type="AlphaFoldDB" id="A0A839ITP9"/>
<dbReference type="Proteomes" id="UP000565262">
    <property type="component" value="Unassembled WGS sequence"/>
</dbReference>
<dbReference type="SMART" id="SM00671">
    <property type="entry name" value="SEL1"/>
    <property type="match status" value="2"/>
</dbReference>
<dbReference type="InterPro" id="IPR011990">
    <property type="entry name" value="TPR-like_helical_dom_sf"/>
</dbReference>
<evidence type="ECO:0000313" key="2">
    <source>
        <dbReference type="Proteomes" id="UP000565262"/>
    </source>
</evidence>
<dbReference type="EMBL" id="JACJFM010000033">
    <property type="protein sequence ID" value="MBB1488705.1"/>
    <property type="molecule type" value="Genomic_DNA"/>
</dbReference>
<dbReference type="Gene3D" id="1.25.40.10">
    <property type="entry name" value="Tetratricopeptide repeat domain"/>
    <property type="match status" value="1"/>
</dbReference>
<keyword evidence="2" id="KW-1185">Reference proteome</keyword>
<gene>
    <name evidence="1" type="ORF">H4O21_19035</name>
</gene>
<proteinExistence type="predicted"/>